<protein>
    <submittedName>
        <fullName evidence="4">SDR family oxidoreductase</fullName>
    </submittedName>
</protein>
<keyword evidence="2" id="KW-0560">Oxidoreductase</keyword>
<dbReference type="InterPro" id="IPR002347">
    <property type="entry name" value="SDR_fam"/>
</dbReference>
<dbReference type="InterPro" id="IPR051122">
    <property type="entry name" value="SDR_DHRS6-like"/>
</dbReference>
<dbReference type="PROSITE" id="PS00061">
    <property type="entry name" value="ADH_SHORT"/>
    <property type="match status" value="1"/>
</dbReference>
<dbReference type="PANTHER" id="PTHR43477">
    <property type="entry name" value="DIHYDROANTICAPSIN 7-DEHYDROGENASE"/>
    <property type="match status" value="1"/>
</dbReference>
<keyword evidence="5" id="KW-1185">Reference proteome</keyword>
<dbReference type="GO" id="GO:0016491">
    <property type="term" value="F:oxidoreductase activity"/>
    <property type="evidence" value="ECO:0007669"/>
    <property type="project" value="UniProtKB-KW"/>
</dbReference>
<evidence type="ECO:0000259" key="3">
    <source>
        <dbReference type="SMART" id="SM00822"/>
    </source>
</evidence>
<dbReference type="SMART" id="SM00822">
    <property type="entry name" value="PKS_KR"/>
    <property type="match status" value="1"/>
</dbReference>
<organism evidence="4 5">
    <name type="scientific">Saccharopolyspora terrae</name>
    <dbReference type="NCBI Taxonomy" id="2530384"/>
    <lineage>
        <taxon>Bacteria</taxon>
        <taxon>Bacillati</taxon>
        <taxon>Actinomycetota</taxon>
        <taxon>Actinomycetes</taxon>
        <taxon>Pseudonocardiales</taxon>
        <taxon>Pseudonocardiaceae</taxon>
        <taxon>Saccharopolyspora</taxon>
    </lineage>
</organism>
<dbReference type="PRINTS" id="PR00081">
    <property type="entry name" value="GDHRDH"/>
</dbReference>
<dbReference type="Gene3D" id="3.40.50.720">
    <property type="entry name" value="NAD(P)-binding Rossmann-like Domain"/>
    <property type="match status" value="1"/>
</dbReference>
<reference evidence="4 5" key="1">
    <citation type="submission" date="2019-03" db="EMBL/GenBank/DDBJ databases">
        <title>Draft genome sequences of novel Actinobacteria.</title>
        <authorList>
            <person name="Sahin N."/>
            <person name="Ay H."/>
            <person name="Saygin H."/>
        </authorList>
    </citation>
    <scope>NUCLEOTIDE SEQUENCE [LARGE SCALE GENOMIC DNA]</scope>
    <source>
        <strain evidence="4 5">16K309</strain>
    </source>
</reference>
<dbReference type="InterPro" id="IPR020904">
    <property type="entry name" value="Sc_DH/Rdtase_CS"/>
</dbReference>
<dbReference type="InterPro" id="IPR036291">
    <property type="entry name" value="NAD(P)-bd_dom_sf"/>
</dbReference>
<feature type="domain" description="Ketoreductase" evidence="3">
    <location>
        <begin position="15"/>
        <end position="196"/>
    </location>
</feature>
<dbReference type="AlphaFoldDB" id="A0A4R4VMF4"/>
<dbReference type="Pfam" id="PF13561">
    <property type="entry name" value="adh_short_C2"/>
    <property type="match status" value="1"/>
</dbReference>
<sequence>MLAASDEDSDVRDGKNVLITGGTSGIGLAGAKRIAAENGRVILTGTHPQRLAQAREAVPEAEVLANDAGDPDAADALASAVADRGGLDGLWLDAGYAAVAEVDEIDAAFFDRMMNANVRGPVLQLARLSGHLNDGASVVVTSSTSTYEGSGMASVYAATKGALVAMARGWASALAARGIRVNVLVPGAIDTRFRDFMREDVRESFERDVIGRVPLARVGTPEEAAAVALFLLSDDATYVTASQYAVDGGLTKR</sequence>
<proteinExistence type="inferred from homology"/>
<evidence type="ECO:0000256" key="2">
    <source>
        <dbReference type="ARBA" id="ARBA00023002"/>
    </source>
</evidence>
<evidence type="ECO:0000313" key="4">
    <source>
        <dbReference type="EMBL" id="TDD03554.1"/>
    </source>
</evidence>
<dbReference type="CDD" id="cd05233">
    <property type="entry name" value="SDR_c"/>
    <property type="match status" value="1"/>
</dbReference>
<comment type="caution">
    <text evidence="4">The sequence shown here is derived from an EMBL/GenBank/DDBJ whole genome shotgun (WGS) entry which is preliminary data.</text>
</comment>
<dbReference type="EMBL" id="SMKS01000038">
    <property type="protein sequence ID" value="TDD03554.1"/>
    <property type="molecule type" value="Genomic_DNA"/>
</dbReference>
<name>A0A4R4VMF4_9PSEU</name>
<dbReference type="FunFam" id="3.40.50.720:FF:000084">
    <property type="entry name" value="Short-chain dehydrogenase reductase"/>
    <property type="match status" value="1"/>
</dbReference>
<dbReference type="OrthoDB" id="9803333at2"/>
<dbReference type="InterPro" id="IPR057326">
    <property type="entry name" value="KR_dom"/>
</dbReference>
<gene>
    <name evidence="4" type="ORF">E1181_20320</name>
</gene>
<dbReference type="PANTHER" id="PTHR43477:SF1">
    <property type="entry name" value="DIHYDROANTICAPSIN 7-DEHYDROGENASE"/>
    <property type="match status" value="1"/>
</dbReference>
<dbReference type="SUPFAM" id="SSF51735">
    <property type="entry name" value="NAD(P)-binding Rossmann-fold domains"/>
    <property type="match status" value="1"/>
</dbReference>
<comment type="similarity">
    <text evidence="1">Belongs to the short-chain dehydrogenases/reductases (SDR) family.</text>
</comment>
<accession>A0A4R4VMF4</accession>
<evidence type="ECO:0000313" key="5">
    <source>
        <dbReference type="Proteomes" id="UP000295674"/>
    </source>
</evidence>
<dbReference type="Proteomes" id="UP000295674">
    <property type="component" value="Unassembled WGS sequence"/>
</dbReference>
<evidence type="ECO:0000256" key="1">
    <source>
        <dbReference type="ARBA" id="ARBA00006484"/>
    </source>
</evidence>